<dbReference type="Pfam" id="PF18911">
    <property type="entry name" value="PKD_4"/>
    <property type="match status" value="1"/>
</dbReference>
<proteinExistence type="predicted"/>
<dbReference type="Gene3D" id="2.120.10.30">
    <property type="entry name" value="TolB, C-terminal domain"/>
    <property type="match status" value="1"/>
</dbReference>
<feature type="domain" description="Fibronectin type-III" evidence="6">
    <location>
        <begin position="1082"/>
        <end position="1170"/>
    </location>
</feature>
<accession>X2LCP2</accession>
<dbReference type="Pfam" id="PF13385">
    <property type="entry name" value="Laminin_G_3"/>
    <property type="match status" value="2"/>
</dbReference>
<dbReference type="SUPFAM" id="SSF49899">
    <property type="entry name" value="Concanavalin A-like lectins/glucanases"/>
    <property type="match status" value="2"/>
</dbReference>
<reference evidence="7" key="1">
    <citation type="submission" date="2013-10" db="EMBL/GenBank/DDBJ databases">
        <title>Functional metagenomics reveals novel beta-galactosidases not predictable from gene sequences.</title>
        <authorList>
            <person name="Cheng J."/>
            <person name="Engel K."/>
            <person name="Romantsov T."/>
            <person name="Neufeld J.D."/>
            <person name="Rose D.R."/>
            <person name="Charles T.C."/>
        </authorList>
    </citation>
    <scope>NUCLEOTIDE SEQUENCE</scope>
</reference>
<dbReference type="InterPro" id="IPR035986">
    <property type="entry name" value="PKD_dom_sf"/>
</dbReference>
<evidence type="ECO:0000313" key="7">
    <source>
        <dbReference type="EMBL" id="AHN98027.1"/>
    </source>
</evidence>
<dbReference type="InterPro" id="IPR011042">
    <property type="entry name" value="6-blade_b-propeller_TolB-like"/>
</dbReference>
<organism evidence="7">
    <name type="scientific">uncultured bacterium lac193</name>
    <dbReference type="NCBI Taxonomy" id="1447243"/>
    <lineage>
        <taxon>Bacteria</taxon>
        <taxon>environmental samples</taxon>
    </lineage>
</organism>
<name>X2LCP2_9BACT</name>
<dbReference type="Gene3D" id="2.60.120.200">
    <property type="match status" value="2"/>
</dbReference>
<dbReference type="InterPro" id="IPR003961">
    <property type="entry name" value="FN3_dom"/>
</dbReference>
<dbReference type="CDD" id="cd00110">
    <property type="entry name" value="LamG"/>
    <property type="match status" value="1"/>
</dbReference>
<dbReference type="SMART" id="SM00560">
    <property type="entry name" value="LamGL"/>
    <property type="match status" value="2"/>
</dbReference>
<sequence>MLNGQVMHKPAHGTAGHRQGFVSLAFLFLAIAYLSPVEIATPQAQAAFNVSTFVNGLTEPTAMAFAPDGRLFVAEKWGHLRVVAADGTLRGTSFLDLSVTRSGERGLLGVTFDPAFTSNGYVYVYYTTAQGHNRVSRFTADPTAPDRARAESEAIILDNIPGESTHDGGSLHFGRDGYLYVAVGDARAPTNAQSLGSLSGKLLRLDPASYPNVIPAGNPFANVPTARKEIWAYGLRNPFTFAFDRNDRLFINDVGGGYWEEINRGLAGANYGWPTCEGPANSGVGNCTSSAFSYPVSTYGHSVGTAITGGVFYEGSQFPSEYRDSYFYGDYGGNWIRRLTPTNQVMTFLTNARTPIDLDVGPDGSLYYLSYGDGAVYRVRYESGNRTPTAVFSANPPAGPPPLTVNFDASASNDPDNDALTYTWAFGDGATATGMIATHTYTTQGTRVVTLSVSDGRGGTATASQNIAVGAPPAASIIAPAAGTLYAAGDAVRFEGTANDPETGSLPPSSFSWTVTFHHDTHAHPFLGPVNGVTYGTFTVPDIGETASNVWYRITLTATDPSGLTSTTYRDVLPRLSQVTLQTNPAGIEITLDGQPVATPFGFTGVVGMRRRVEAPAGATADGQQYAFTSWTDNGARVHDIVTPSVNTTYMAQYTTSTGGTAASQTFLRFDGVDDHVAVSGASALGQGSAMTVTAWVRPAANDLRMYIVAKGTSGDEHWTLERVGSNNKVVFGVRNQAGTRASSASATAYAADLEWHHVAGVYDGAGVSVYVDGTLSGTPAELSGTIRTGANLICVGLRQSGSGCGTYGPTRGDIDHVTLWNRALTPAEIQGIMGRTLPSNTSSLAAVWEFDDGSGQLAMDSGPNAAHGQLGLSSSPESADPAWIADQGALAVALTDPTSDAVLIGALTLRASVSGGAGAPSVRFHINGNAIGQDDPTAPYEYVWNTAEYPNGPYALTAVARDGQGNTVTSTPVSVTVNNPPPADTTPPDVSITQPAHGTTISGTVAVSANATDATGVAGVQFRLDGSPLGSEVTAAPYAITWLTTGSSNGTHTLTAIARDASGNSTSSPAITITLDNRAPAISSLRVSSIATTWAQVEWLTDVSATGQVEYGEALSYGATTSWSSYTTSHGHTLLGLQPATTYHLRVRATSASGITATSQDVTFTTQPAQDASRPGARFLRFDGIDDRVSVPASTEIGEGTAITVSAWIRPSVNDVSMWIVTKGRASAKQWTLHRIKSNNRVGFLVSNSSGTIASATSGEAVAADFAWHHVAGVYDGQQVYLYVDGDRSASTSAALQGPILDSDQSICIGALDPGSAADCGDGSGFQGDIDDVRIYNRALTEDEIRSTMAVELQGTEPGLSVYWMFNEGEGQLALDSSAASIHARIGDTASPESTDPIWILETTGQETPTSPRASAPDAAAALVAVIARATAGSHDRTFRRVPRATARRRLHDGTEPATNG</sequence>
<feature type="domain" description="PKD" evidence="5">
    <location>
        <begin position="388"/>
        <end position="476"/>
    </location>
</feature>
<dbReference type="InterPro" id="IPR012938">
    <property type="entry name" value="Glc/Sorbosone_DH"/>
</dbReference>
<dbReference type="InterPro" id="IPR022409">
    <property type="entry name" value="PKD/Chitinase_dom"/>
</dbReference>
<dbReference type="Pfam" id="PF07995">
    <property type="entry name" value="GSDH"/>
    <property type="match status" value="1"/>
</dbReference>
<dbReference type="PROSITE" id="PS50853">
    <property type="entry name" value="FN3"/>
    <property type="match status" value="1"/>
</dbReference>
<dbReference type="SUPFAM" id="SSF49265">
    <property type="entry name" value="Fibronectin type III"/>
    <property type="match status" value="1"/>
</dbReference>
<dbReference type="CDD" id="cd00063">
    <property type="entry name" value="FN3"/>
    <property type="match status" value="1"/>
</dbReference>
<dbReference type="InterPro" id="IPR001791">
    <property type="entry name" value="Laminin_G"/>
</dbReference>
<dbReference type="InterPro" id="IPR006558">
    <property type="entry name" value="LamG-like"/>
</dbReference>
<dbReference type="PANTHER" id="PTHR19328">
    <property type="entry name" value="HEDGEHOG-INTERACTING PROTEIN"/>
    <property type="match status" value="1"/>
</dbReference>
<dbReference type="InterPro" id="IPR011041">
    <property type="entry name" value="Quinoprot_gluc/sorb_DH_b-prop"/>
</dbReference>
<dbReference type="Gene3D" id="2.60.40.10">
    <property type="entry name" value="Immunoglobulins"/>
    <property type="match status" value="4"/>
</dbReference>
<evidence type="ECO:0000256" key="3">
    <source>
        <dbReference type="ARBA" id="ARBA00023157"/>
    </source>
</evidence>
<dbReference type="SMART" id="SM00089">
    <property type="entry name" value="PKD"/>
    <property type="match status" value="1"/>
</dbReference>
<evidence type="ECO:0000256" key="1">
    <source>
        <dbReference type="ARBA" id="ARBA00004316"/>
    </source>
</evidence>
<evidence type="ECO:0000259" key="5">
    <source>
        <dbReference type="PROSITE" id="PS50093"/>
    </source>
</evidence>
<dbReference type="InterPro" id="IPR013783">
    <property type="entry name" value="Ig-like_fold"/>
</dbReference>
<dbReference type="GO" id="GO:0042995">
    <property type="term" value="C:cell projection"/>
    <property type="evidence" value="ECO:0007669"/>
    <property type="project" value="UniProtKB-SubCell"/>
</dbReference>
<evidence type="ECO:0000259" key="6">
    <source>
        <dbReference type="PROSITE" id="PS50853"/>
    </source>
</evidence>
<dbReference type="PANTHER" id="PTHR19328:SF75">
    <property type="entry name" value="ALDOSE SUGAR DEHYDROGENASE YLII"/>
    <property type="match status" value="1"/>
</dbReference>
<evidence type="ECO:0000256" key="4">
    <source>
        <dbReference type="ARBA" id="ARBA00023273"/>
    </source>
</evidence>
<keyword evidence="3" id="KW-1015">Disulfide bond</keyword>
<keyword evidence="2" id="KW-0732">Signal</keyword>
<dbReference type="InterPro" id="IPR000601">
    <property type="entry name" value="PKD_dom"/>
</dbReference>
<dbReference type="Pfam" id="PF17957">
    <property type="entry name" value="Big_7"/>
    <property type="match status" value="2"/>
</dbReference>
<dbReference type="PROSITE" id="PS50093">
    <property type="entry name" value="PKD"/>
    <property type="match status" value="1"/>
</dbReference>
<keyword evidence="4" id="KW-0966">Cell projection</keyword>
<dbReference type="InterPro" id="IPR036116">
    <property type="entry name" value="FN3_sf"/>
</dbReference>
<dbReference type="SUPFAM" id="SSF49299">
    <property type="entry name" value="PKD domain"/>
    <property type="match status" value="1"/>
</dbReference>
<protein>
    <submittedName>
        <fullName evidence="7">Glucose dehydrogenase</fullName>
    </submittedName>
</protein>
<dbReference type="SUPFAM" id="SSF50952">
    <property type="entry name" value="Soluble quinoprotein glucose dehydrogenase"/>
    <property type="match status" value="1"/>
</dbReference>
<dbReference type="CDD" id="cd00146">
    <property type="entry name" value="PKD"/>
    <property type="match status" value="1"/>
</dbReference>
<dbReference type="EMBL" id="KF796608">
    <property type="protein sequence ID" value="AHN98027.1"/>
    <property type="molecule type" value="Genomic_DNA"/>
</dbReference>
<evidence type="ECO:0000256" key="2">
    <source>
        <dbReference type="ARBA" id="ARBA00022729"/>
    </source>
</evidence>
<comment type="subcellular location">
    <subcellularLocation>
        <location evidence="1">Cell projection</location>
    </subcellularLocation>
</comment>
<dbReference type="SMART" id="SM00060">
    <property type="entry name" value="FN3"/>
    <property type="match status" value="1"/>
</dbReference>
<dbReference type="InterPro" id="IPR013320">
    <property type="entry name" value="ConA-like_dom_sf"/>
</dbReference>